<dbReference type="SMART" id="SM00028">
    <property type="entry name" value="TPR"/>
    <property type="match status" value="6"/>
</dbReference>
<dbReference type="Proteomes" id="UP000319908">
    <property type="component" value="Unassembled WGS sequence"/>
</dbReference>
<dbReference type="InterPro" id="IPR019734">
    <property type="entry name" value="TPR_rpt"/>
</dbReference>
<feature type="repeat" description="TPR" evidence="3">
    <location>
        <begin position="256"/>
        <end position="289"/>
    </location>
</feature>
<keyword evidence="6" id="KW-1185">Reference proteome</keyword>
<dbReference type="PANTHER" id="PTHR44858">
    <property type="entry name" value="TETRATRICOPEPTIDE REPEAT PROTEIN 6"/>
    <property type="match status" value="1"/>
</dbReference>
<evidence type="ECO:0000256" key="1">
    <source>
        <dbReference type="ARBA" id="ARBA00022737"/>
    </source>
</evidence>
<sequence length="437" mass="47101">MVRLIATAGPAWASKSAARLARIGTGCVLVAVLFAAPRGHAASPGQPVVAKVEMKLQGEAKAVELIARGDLLTVIEDRGDDYVIVTQHGIRGAVGKANVAELADSTDIYTELIEKFPQQGRYDTLRASAWWARGEHDRALADFNSAIDKGFQAAQAYSSRGLFLAAQGDHQGALADYDRALAIDPADVTPLVNRAEINMQQGEFDKAIADYTAALKTRPDNAALLRQRAIASKAAGKLEQAISDLDAIIAANAEDAQAVMDRGYIRFQQGQYAAAAADFSIAIKLNDQDSVAWNNRGYNLYQLGKGAEALHDFDRAIELAPNYALAHQNRAWLLSTSDDPSLRDPEAAVTAAKRACDINAYKNISDLSALAAAYAAAGRFQEAIQWQEKVVELAPEDVKAVAKSLLSRYRDQQPFIKQNPADKNGSGQREGGEIQPR</sequence>
<protein>
    <submittedName>
        <fullName evidence="5">Lipoprotein NlpI</fullName>
    </submittedName>
</protein>
<dbReference type="RefSeq" id="WP_146407008.1">
    <property type="nucleotide sequence ID" value="NZ_SJPU01000001.1"/>
</dbReference>
<dbReference type="GO" id="GO:0046813">
    <property type="term" value="P:receptor-mediated virion attachment to host cell"/>
    <property type="evidence" value="ECO:0007669"/>
    <property type="project" value="TreeGrafter"/>
</dbReference>
<proteinExistence type="predicted"/>
<dbReference type="SUPFAM" id="SSF48452">
    <property type="entry name" value="TPR-like"/>
    <property type="match status" value="1"/>
</dbReference>
<dbReference type="Pfam" id="PF00515">
    <property type="entry name" value="TPR_1"/>
    <property type="match status" value="1"/>
</dbReference>
<feature type="repeat" description="TPR" evidence="3">
    <location>
        <begin position="188"/>
        <end position="221"/>
    </location>
</feature>
<dbReference type="OrthoDB" id="229305at2"/>
<keyword evidence="2 3" id="KW-0802">TPR repeat</keyword>
<organism evidence="5 6">
    <name type="scientific">Allorhodopirellula heiligendammensis</name>
    <dbReference type="NCBI Taxonomy" id="2714739"/>
    <lineage>
        <taxon>Bacteria</taxon>
        <taxon>Pseudomonadati</taxon>
        <taxon>Planctomycetota</taxon>
        <taxon>Planctomycetia</taxon>
        <taxon>Pirellulales</taxon>
        <taxon>Pirellulaceae</taxon>
        <taxon>Allorhodopirellula</taxon>
    </lineage>
</organism>
<feature type="repeat" description="TPR" evidence="3">
    <location>
        <begin position="364"/>
        <end position="397"/>
    </location>
</feature>
<feature type="region of interest" description="Disordered" evidence="4">
    <location>
        <begin position="412"/>
        <end position="437"/>
    </location>
</feature>
<dbReference type="AlphaFoldDB" id="A0A5C6C792"/>
<evidence type="ECO:0000313" key="6">
    <source>
        <dbReference type="Proteomes" id="UP000319908"/>
    </source>
</evidence>
<reference evidence="5 6" key="1">
    <citation type="journal article" date="2020" name="Antonie Van Leeuwenhoek">
        <title>Rhodopirellula heiligendammensis sp. nov., Rhodopirellula pilleata sp. nov., and Rhodopirellula solitaria sp. nov. isolated from natural or artificial marine surfaces in Northern Germany and California, USA, and emended description of the genus Rhodopirellula.</title>
        <authorList>
            <person name="Kallscheuer N."/>
            <person name="Wiegand S."/>
            <person name="Jogler M."/>
            <person name="Boedeker C."/>
            <person name="Peeters S.H."/>
            <person name="Rast P."/>
            <person name="Heuer A."/>
            <person name="Jetten M.S.M."/>
            <person name="Rohde M."/>
            <person name="Jogler C."/>
        </authorList>
    </citation>
    <scope>NUCLEOTIDE SEQUENCE [LARGE SCALE GENOMIC DNA]</scope>
    <source>
        <strain evidence="5 6">Poly21</strain>
    </source>
</reference>
<keyword evidence="1" id="KW-0677">Repeat</keyword>
<dbReference type="InterPro" id="IPR050498">
    <property type="entry name" value="Ycf3"/>
</dbReference>
<accession>A0A5C6C792</accession>
<dbReference type="GO" id="GO:0009279">
    <property type="term" value="C:cell outer membrane"/>
    <property type="evidence" value="ECO:0007669"/>
    <property type="project" value="TreeGrafter"/>
</dbReference>
<dbReference type="PROSITE" id="PS50293">
    <property type="entry name" value="TPR_REGION"/>
    <property type="match status" value="1"/>
</dbReference>
<dbReference type="Pfam" id="PF13371">
    <property type="entry name" value="TPR_9"/>
    <property type="match status" value="1"/>
</dbReference>
<name>A0A5C6C792_9BACT</name>
<comment type="caution">
    <text evidence="5">The sequence shown here is derived from an EMBL/GenBank/DDBJ whole genome shotgun (WGS) entry which is preliminary data.</text>
</comment>
<evidence type="ECO:0000256" key="4">
    <source>
        <dbReference type="SAM" id="MobiDB-lite"/>
    </source>
</evidence>
<evidence type="ECO:0000313" key="5">
    <source>
        <dbReference type="EMBL" id="TWU20028.1"/>
    </source>
</evidence>
<dbReference type="InterPro" id="IPR011990">
    <property type="entry name" value="TPR-like_helical_dom_sf"/>
</dbReference>
<feature type="repeat" description="TPR" evidence="3">
    <location>
        <begin position="154"/>
        <end position="187"/>
    </location>
</feature>
<dbReference type="Pfam" id="PF13374">
    <property type="entry name" value="TPR_10"/>
    <property type="match status" value="1"/>
</dbReference>
<evidence type="ECO:0000256" key="3">
    <source>
        <dbReference type="PROSITE-ProRule" id="PRU00339"/>
    </source>
</evidence>
<keyword evidence="5" id="KW-0449">Lipoprotein</keyword>
<evidence type="ECO:0000256" key="2">
    <source>
        <dbReference type="ARBA" id="ARBA00022803"/>
    </source>
</evidence>
<dbReference type="Gene3D" id="1.25.40.10">
    <property type="entry name" value="Tetratricopeptide repeat domain"/>
    <property type="match status" value="4"/>
</dbReference>
<dbReference type="EMBL" id="SJPU01000001">
    <property type="protein sequence ID" value="TWU20028.1"/>
    <property type="molecule type" value="Genomic_DNA"/>
</dbReference>
<dbReference type="PROSITE" id="PS50005">
    <property type="entry name" value="TPR"/>
    <property type="match status" value="5"/>
</dbReference>
<dbReference type="PANTHER" id="PTHR44858:SF1">
    <property type="entry name" value="UDP-N-ACETYLGLUCOSAMINE--PEPTIDE N-ACETYLGLUCOSAMINYLTRANSFERASE SPINDLY-RELATED"/>
    <property type="match status" value="1"/>
</dbReference>
<dbReference type="Pfam" id="PF13432">
    <property type="entry name" value="TPR_16"/>
    <property type="match status" value="2"/>
</dbReference>
<gene>
    <name evidence="5" type="ORF">Poly21_22080</name>
</gene>
<feature type="repeat" description="TPR" evidence="3">
    <location>
        <begin position="290"/>
        <end position="323"/>
    </location>
</feature>